<keyword evidence="2" id="KW-1185">Reference proteome</keyword>
<accession>A0A6V8HH07</accession>
<name>A0A6V8HH07_TALPI</name>
<comment type="caution">
    <text evidence="1">The sequence shown here is derived from an EMBL/GenBank/DDBJ whole genome shotgun (WGS) entry which is preliminary data.</text>
</comment>
<reference evidence="2" key="1">
    <citation type="journal article" date="2015" name="Genome Announc.">
        <title>Draft genome sequence of Talaromyces cellulolyticus strain Y-94, a source of lignocellulosic biomass-degrading enzymes.</title>
        <authorList>
            <person name="Fujii T."/>
            <person name="Koike H."/>
            <person name="Sawayama S."/>
            <person name="Yano S."/>
            <person name="Inoue H."/>
        </authorList>
    </citation>
    <scope>NUCLEOTIDE SEQUENCE [LARGE SCALE GENOMIC DNA]</scope>
    <source>
        <strain evidence="2">Y-94</strain>
    </source>
</reference>
<sequence length="533" mass="60489">MSLPGILRLPTEILVSIFEFKDLQPKWKDAGSIPNIRLTCQRFCALSSHLLIRRVYVDISKPETVDRLQSIAADAGLAKGVREVYLRLHFYHSWVAASFKNFASSVESEWRQRTSPQDYFDEYHLQGRILRFEQIAYSFIRRLDRAVVDDASHHGLEQQSTDNDLDTPGVHGFRPNLVLQQAYKIYKAGYESQNRVMRNGNFNSVFSESLSKFKDLRCVTIYDRELNNNYSPGTTIRVPQEDHVGQEAALVTVFSRPMVWEDSQWIQPNEEIRQGVPVELLVEIPIAIGATKVDHLDIQVTAAPDYSRLPTSPETLSLLSAAIDSMNVFQFGFQPRCTSGCGPWAVSFNDDAEDLTTAGLNAKSAAELEALDRYLGAILDCNCIEYADINLGEFWYSAGFDSIREAPSSLGTSWFHESARPRSLHLTQVPLTMADLERIVIKAMVVIDDDGDDDELEINLQEVYLCNGTWKQFLETLRMAKRNDIKVSFAYLLGGGMDKMDHDAYSLVWRRLEDGGSMVQQYIRGRTDRNPLE</sequence>
<gene>
    <name evidence="1" type="ORF">TCE0_041r13783</name>
</gene>
<evidence type="ECO:0008006" key="3">
    <source>
        <dbReference type="Google" id="ProtNLM"/>
    </source>
</evidence>
<evidence type="ECO:0000313" key="2">
    <source>
        <dbReference type="Proteomes" id="UP000053095"/>
    </source>
</evidence>
<dbReference type="AlphaFoldDB" id="A0A6V8HH07"/>
<evidence type="ECO:0000313" key="1">
    <source>
        <dbReference type="EMBL" id="GAM41002.1"/>
    </source>
</evidence>
<protein>
    <recommendedName>
        <fullName evidence="3">F-box domain-containing protein</fullName>
    </recommendedName>
</protein>
<dbReference type="Proteomes" id="UP000053095">
    <property type="component" value="Unassembled WGS sequence"/>
</dbReference>
<organism evidence="1 2">
    <name type="scientific">Talaromyces pinophilus</name>
    <name type="common">Penicillium pinophilum</name>
    <dbReference type="NCBI Taxonomy" id="128442"/>
    <lineage>
        <taxon>Eukaryota</taxon>
        <taxon>Fungi</taxon>
        <taxon>Dikarya</taxon>
        <taxon>Ascomycota</taxon>
        <taxon>Pezizomycotina</taxon>
        <taxon>Eurotiomycetes</taxon>
        <taxon>Eurotiomycetidae</taxon>
        <taxon>Eurotiales</taxon>
        <taxon>Trichocomaceae</taxon>
        <taxon>Talaromyces</taxon>
        <taxon>Talaromyces sect. Talaromyces</taxon>
    </lineage>
</organism>
<proteinExistence type="predicted"/>
<dbReference type="EMBL" id="DF933837">
    <property type="protein sequence ID" value="GAM41002.1"/>
    <property type="molecule type" value="Genomic_DNA"/>
</dbReference>